<evidence type="ECO:0000256" key="8">
    <source>
        <dbReference type="ARBA" id="ARBA00022974"/>
    </source>
</evidence>
<feature type="domain" description="Link" evidence="26">
    <location>
        <begin position="413"/>
        <end position="508"/>
    </location>
</feature>
<dbReference type="SUPFAM" id="SSF57535">
    <property type="entry name" value="Complement control module/SCR domain"/>
    <property type="match status" value="1"/>
</dbReference>
<dbReference type="GO" id="GO:0005739">
    <property type="term" value="C:mitochondrion"/>
    <property type="evidence" value="ECO:0007669"/>
    <property type="project" value="UniProtKB-SubCell"/>
</dbReference>
<dbReference type="InterPro" id="IPR005824">
    <property type="entry name" value="KOW"/>
</dbReference>
<organism evidence="27 28">
    <name type="scientific">Larimichthys crocea</name>
    <name type="common">Large yellow croaker</name>
    <name type="synonym">Pseudosciaena crocea</name>
    <dbReference type="NCBI Taxonomy" id="215358"/>
    <lineage>
        <taxon>Eukaryota</taxon>
        <taxon>Metazoa</taxon>
        <taxon>Chordata</taxon>
        <taxon>Craniata</taxon>
        <taxon>Vertebrata</taxon>
        <taxon>Euteleostomi</taxon>
        <taxon>Actinopterygii</taxon>
        <taxon>Neopterygii</taxon>
        <taxon>Teleostei</taxon>
        <taxon>Neoteleostei</taxon>
        <taxon>Acanthomorphata</taxon>
        <taxon>Eupercaria</taxon>
        <taxon>Sciaenidae</taxon>
        <taxon>Larimichthys</taxon>
    </lineage>
</organism>
<dbReference type="InterPro" id="IPR018378">
    <property type="entry name" value="C-type_lectin_CS"/>
</dbReference>
<protein>
    <recommendedName>
        <fullName evidence="15">Large ribosomal subunit protein uL24m</fullName>
    </recommendedName>
    <alternativeName>
        <fullName evidence="16">39S ribosomal protein L24, mitochondrial</fullName>
    </alternativeName>
</protein>
<evidence type="ECO:0000259" key="26">
    <source>
        <dbReference type="PROSITE" id="PS50963"/>
    </source>
</evidence>
<dbReference type="SMART" id="SM00181">
    <property type="entry name" value="EGF"/>
    <property type="match status" value="1"/>
</dbReference>
<evidence type="ECO:0000259" key="24">
    <source>
        <dbReference type="PROSITE" id="PS50835"/>
    </source>
</evidence>
<dbReference type="GO" id="GO:0005840">
    <property type="term" value="C:ribosome"/>
    <property type="evidence" value="ECO:0007669"/>
    <property type="project" value="UniProtKB-KW"/>
</dbReference>
<keyword evidence="9 20" id="KW-0689">Ribosomal protein</keyword>
<dbReference type="FunFam" id="2.30.30.30:FF:000032">
    <property type="entry name" value="39S ribosomal protein L24, mitochondrial"/>
    <property type="match status" value="1"/>
</dbReference>
<feature type="disulfide bond" evidence="18">
    <location>
        <begin position="1575"/>
        <end position="1602"/>
    </location>
</feature>
<dbReference type="Pfam" id="PF00467">
    <property type="entry name" value="KOW"/>
    <property type="match status" value="1"/>
</dbReference>
<dbReference type="GO" id="GO:0045202">
    <property type="term" value="C:synapse"/>
    <property type="evidence" value="ECO:0007669"/>
    <property type="project" value="TreeGrafter"/>
</dbReference>
<dbReference type="InterPro" id="IPR003256">
    <property type="entry name" value="Ribosomal_uL24"/>
</dbReference>
<feature type="disulfide bond" evidence="19">
    <location>
        <begin position="557"/>
        <end position="578"/>
    </location>
</feature>
<feature type="region of interest" description="Disordered" evidence="21">
    <location>
        <begin position="735"/>
        <end position="767"/>
    </location>
</feature>
<dbReference type="Gene3D" id="2.10.25.10">
    <property type="entry name" value="Laminin"/>
    <property type="match status" value="1"/>
</dbReference>
<keyword evidence="8" id="KW-0654">Proteoglycan</keyword>
<feature type="compositionally biased region" description="Low complexity" evidence="21">
    <location>
        <begin position="736"/>
        <end position="749"/>
    </location>
</feature>
<keyword evidence="10" id="KW-0496">Mitochondrion</keyword>
<feature type="region of interest" description="Disordered" evidence="21">
    <location>
        <begin position="1011"/>
        <end position="1102"/>
    </location>
</feature>
<dbReference type="Gene3D" id="2.10.70.10">
    <property type="entry name" value="Complement Module, domain 1"/>
    <property type="match status" value="1"/>
</dbReference>
<evidence type="ECO:0000256" key="2">
    <source>
        <dbReference type="ARBA" id="ARBA00004613"/>
    </source>
</evidence>
<reference evidence="27 28" key="1">
    <citation type="submission" date="2019-07" db="EMBL/GenBank/DDBJ databases">
        <title>Chromosome genome assembly for large yellow croaker.</title>
        <authorList>
            <person name="Xiao S."/>
        </authorList>
    </citation>
    <scope>NUCLEOTIDE SEQUENCE [LARGE SCALE GENOMIC DNA]</scope>
    <source>
        <strain evidence="27">JMULYC20181020</strain>
        <tissue evidence="27">Muscle</tissue>
    </source>
</reference>
<dbReference type="GO" id="GO:1990904">
    <property type="term" value="C:ribonucleoprotein complex"/>
    <property type="evidence" value="ECO:0007669"/>
    <property type="project" value="UniProtKB-KW"/>
</dbReference>
<dbReference type="SUPFAM" id="SSF50104">
    <property type="entry name" value="Translation proteins SH3-like domain"/>
    <property type="match status" value="1"/>
</dbReference>
<dbReference type="PROSITE" id="PS50026">
    <property type="entry name" value="EGF_3"/>
    <property type="match status" value="1"/>
</dbReference>
<dbReference type="SMART" id="SM00032">
    <property type="entry name" value="CCP"/>
    <property type="match status" value="1"/>
</dbReference>
<dbReference type="FunFam" id="3.10.100.10:FF:000002">
    <property type="entry name" value="Hyaluronan proteoglycan link protein 1"/>
    <property type="match status" value="1"/>
</dbReference>
<feature type="domain" description="Link" evidence="26">
    <location>
        <begin position="513"/>
        <end position="610"/>
    </location>
</feature>
<dbReference type="GO" id="GO:0005540">
    <property type="term" value="F:hyaluronic acid binding"/>
    <property type="evidence" value="ECO:0007669"/>
    <property type="project" value="InterPro"/>
</dbReference>
<keyword evidence="7" id="KW-0809">Transit peptide</keyword>
<evidence type="ECO:0000256" key="19">
    <source>
        <dbReference type="PROSITE-ProRule" id="PRU00323"/>
    </source>
</evidence>
<dbReference type="SUPFAM" id="SSF48726">
    <property type="entry name" value="Immunoglobulin"/>
    <property type="match status" value="1"/>
</dbReference>
<evidence type="ECO:0000256" key="18">
    <source>
        <dbReference type="PROSITE-ProRule" id="PRU00302"/>
    </source>
</evidence>
<dbReference type="GO" id="GO:0003723">
    <property type="term" value="F:RNA binding"/>
    <property type="evidence" value="ECO:0007669"/>
    <property type="project" value="InterPro"/>
</dbReference>
<evidence type="ECO:0000256" key="12">
    <source>
        <dbReference type="ARBA" id="ARBA00023180"/>
    </source>
</evidence>
<dbReference type="SUPFAM" id="SSF56436">
    <property type="entry name" value="C-type lectin-like"/>
    <property type="match status" value="3"/>
</dbReference>
<dbReference type="InterPro" id="IPR007110">
    <property type="entry name" value="Ig-like_dom"/>
</dbReference>
<dbReference type="Pfam" id="PF07686">
    <property type="entry name" value="V-set"/>
    <property type="match status" value="1"/>
</dbReference>
<dbReference type="GO" id="GO:0005615">
    <property type="term" value="C:extracellular space"/>
    <property type="evidence" value="ECO:0007669"/>
    <property type="project" value="TreeGrafter"/>
</dbReference>
<dbReference type="GO" id="GO:0003735">
    <property type="term" value="F:structural constituent of ribosome"/>
    <property type="evidence" value="ECO:0007669"/>
    <property type="project" value="InterPro"/>
</dbReference>
<evidence type="ECO:0000256" key="9">
    <source>
        <dbReference type="ARBA" id="ARBA00022980"/>
    </source>
</evidence>
<evidence type="ECO:0000256" key="21">
    <source>
        <dbReference type="SAM" id="MobiDB-lite"/>
    </source>
</evidence>
<evidence type="ECO:0000256" key="5">
    <source>
        <dbReference type="ARBA" id="ARBA00022729"/>
    </source>
</evidence>
<evidence type="ECO:0000256" key="14">
    <source>
        <dbReference type="ARBA" id="ARBA00023319"/>
    </source>
</evidence>
<keyword evidence="12" id="KW-0325">Glycoprotein</keyword>
<dbReference type="InterPro" id="IPR013783">
    <property type="entry name" value="Ig-like_fold"/>
</dbReference>
<dbReference type="NCBIfam" id="TIGR01079">
    <property type="entry name" value="rplX_bact"/>
    <property type="match status" value="1"/>
</dbReference>
<dbReference type="GO" id="GO:0007155">
    <property type="term" value="P:cell adhesion"/>
    <property type="evidence" value="ECO:0007669"/>
    <property type="project" value="InterPro"/>
</dbReference>
<dbReference type="InterPro" id="IPR000538">
    <property type="entry name" value="Link_dom"/>
</dbReference>
<keyword evidence="18" id="KW-0768">Sushi</keyword>
<dbReference type="SMART" id="SM00409">
    <property type="entry name" value="IG"/>
    <property type="match status" value="1"/>
</dbReference>
<feature type="disulfide bond" evidence="19">
    <location>
        <begin position="459"/>
        <end position="480"/>
    </location>
</feature>
<evidence type="ECO:0000313" key="28">
    <source>
        <dbReference type="Proteomes" id="UP000424527"/>
    </source>
</evidence>
<evidence type="ECO:0000256" key="20">
    <source>
        <dbReference type="RuleBase" id="RU003477"/>
    </source>
</evidence>
<name>A0A6G0HRN0_LARCR</name>
<dbReference type="PROSITE" id="PS00615">
    <property type="entry name" value="C_TYPE_LECTIN_1"/>
    <property type="match status" value="1"/>
</dbReference>
<dbReference type="GO" id="GO:0007417">
    <property type="term" value="P:central nervous system development"/>
    <property type="evidence" value="ECO:0007669"/>
    <property type="project" value="TreeGrafter"/>
</dbReference>
<accession>A0A6G0HRN0</accession>
<dbReference type="InterPro" id="IPR000742">
    <property type="entry name" value="EGF"/>
</dbReference>
<evidence type="ECO:0000256" key="13">
    <source>
        <dbReference type="ARBA" id="ARBA00023274"/>
    </source>
</evidence>
<dbReference type="Proteomes" id="UP000424527">
    <property type="component" value="Unassembled WGS sequence"/>
</dbReference>
<gene>
    <name evidence="27" type="ORF">D5F01_LYC19307</name>
</gene>
<dbReference type="SMART" id="SM00445">
    <property type="entry name" value="LINK"/>
    <property type="match status" value="2"/>
</dbReference>
<keyword evidence="5" id="KW-0732">Signal</keyword>
<dbReference type="InterPro" id="IPR005825">
    <property type="entry name" value="Ribosomal_uL24_CS"/>
</dbReference>
<dbReference type="Pfam" id="PF17136">
    <property type="entry name" value="ribosomal_L24"/>
    <property type="match status" value="1"/>
</dbReference>
<dbReference type="CDD" id="cd06089">
    <property type="entry name" value="KOW_RPL26"/>
    <property type="match status" value="1"/>
</dbReference>
<dbReference type="InterPro" id="IPR013106">
    <property type="entry name" value="Ig_V-set"/>
</dbReference>
<dbReference type="InterPro" id="IPR035976">
    <property type="entry name" value="Sushi/SCR/CCP_sf"/>
</dbReference>
<feature type="compositionally biased region" description="Polar residues" evidence="21">
    <location>
        <begin position="689"/>
        <end position="704"/>
    </location>
</feature>
<dbReference type="EMBL" id="REGW02000019">
    <property type="protein sequence ID" value="KAE8281918.1"/>
    <property type="molecule type" value="Genomic_DNA"/>
</dbReference>
<dbReference type="GO" id="GO:0006412">
    <property type="term" value="P:translation"/>
    <property type="evidence" value="ECO:0007669"/>
    <property type="project" value="InterPro"/>
</dbReference>
<dbReference type="Pfam" id="PF00059">
    <property type="entry name" value="Lectin_C"/>
    <property type="match status" value="1"/>
</dbReference>
<dbReference type="GO" id="GO:0072534">
    <property type="term" value="C:perineuronal net"/>
    <property type="evidence" value="ECO:0007669"/>
    <property type="project" value="TreeGrafter"/>
</dbReference>
<evidence type="ECO:0000256" key="6">
    <source>
        <dbReference type="ARBA" id="ARBA00022737"/>
    </source>
</evidence>
<dbReference type="InterPro" id="IPR008991">
    <property type="entry name" value="Translation_prot_SH3-like_sf"/>
</dbReference>
<feature type="compositionally biased region" description="Acidic residues" evidence="21">
    <location>
        <begin position="1049"/>
        <end position="1063"/>
    </location>
</feature>
<dbReference type="SMART" id="SM00406">
    <property type="entry name" value="IGv"/>
    <property type="match status" value="1"/>
</dbReference>
<dbReference type="PROSITE" id="PS00022">
    <property type="entry name" value="EGF_1"/>
    <property type="match status" value="1"/>
</dbReference>
<dbReference type="FunFam" id="3.10.100.10:FF:000011">
    <property type="entry name" value="Aggrecan core protein"/>
    <property type="match status" value="1"/>
</dbReference>
<evidence type="ECO:0000256" key="15">
    <source>
        <dbReference type="ARBA" id="ARBA00035283"/>
    </source>
</evidence>
<dbReference type="FunFam" id="3.10.100.10:FF:000003">
    <property type="entry name" value="Versican core protein"/>
    <property type="match status" value="1"/>
</dbReference>
<dbReference type="Pfam" id="PF00193">
    <property type="entry name" value="Xlink"/>
    <property type="match status" value="2"/>
</dbReference>
<feature type="domain" description="C-type lectin" evidence="23">
    <location>
        <begin position="1426"/>
        <end position="1540"/>
    </location>
</feature>
<dbReference type="FunFam" id="2.10.70.10:FF:000003">
    <property type="entry name" value="Versican core protein"/>
    <property type="match status" value="1"/>
</dbReference>
<dbReference type="GO" id="GO:0010001">
    <property type="term" value="P:glial cell differentiation"/>
    <property type="evidence" value="ECO:0007669"/>
    <property type="project" value="TreeGrafter"/>
</dbReference>
<dbReference type="PANTHER" id="PTHR22804:SF41">
    <property type="entry name" value="BREVICAN CORE PROTEIN"/>
    <property type="match status" value="1"/>
</dbReference>
<dbReference type="PROSITE" id="PS01241">
    <property type="entry name" value="LINK_1"/>
    <property type="match status" value="1"/>
</dbReference>
<dbReference type="CDD" id="cd03517">
    <property type="entry name" value="Link_domain_CSPGs_modules_1_3"/>
    <property type="match status" value="1"/>
</dbReference>
<comment type="caution">
    <text evidence="27">The sequence shown here is derived from an EMBL/GenBank/DDBJ whole genome shotgun (WGS) entry which is preliminary data.</text>
</comment>
<proteinExistence type="inferred from homology"/>
<dbReference type="SMART" id="SM00034">
    <property type="entry name" value="CLECT"/>
    <property type="match status" value="1"/>
</dbReference>
<dbReference type="GO" id="GO:0001501">
    <property type="term" value="P:skeletal system development"/>
    <property type="evidence" value="ECO:0007669"/>
    <property type="project" value="TreeGrafter"/>
</dbReference>
<evidence type="ECO:0000256" key="16">
    <source>
        <dbReference type="ARBA" id="ARBA00035357"/>
    </source>
</evidence>
<dbReference type="InterPro" id="IPR041988">
    <property type="entry name" value="Ribosomal_uL24_KOW"/>
</dbReference>
<keyword evidence="4" id="KW-0964">Secreted</keyword>
<evidence type="ECO:0000256" key="11">
    <source>
        <dbReference type="ARBA" id="ARBA00023157"/>
    </source>
</evidence>
<dbReference type="Gene3D" id="2.30.30.30">
    <property type="match status" value="1"/>
</dbReference>
<sequence>MSPPVHEAALPADACVGVTAAATCDIDINRGATMRLTTLLLMAARVVVPKDYRFGTNRPWTAAARRQNPPGKRRRKVFVEPLALEDWSVLRGDTVEILAGKDKGKQGKVTQVFRHRNWLILEGLNTHHRYIGKTEDFRGNYIASEAPLSLREVSLVDPTDRKPTEVEWKFTEEGERVRVSLRTGRIIPKPVLERRDGIVPQQWKDGPKDTSPEDTLEKTYVPSLKTLEEEVMERLGIQENRRNRRSYCLGGLDYNSANINGISKNNPNPIADEITLKEPPQLRKQADVQQLQVNIPHTGPISAPLGSSISIPCLVSLSSLPASSSPSPVAPRVKWTVVSGGVETQILVARGQRVKVNEAYRDRAAWLNYTSVPDDLSLWLGDLRASDSGHYRCEVQQGLEDASDLVQLKVKGVVFHYRDALGRYAFSFHQAQRACEAIGAQIATPDQLLAAYYDGYEQCDAGWLADQSVRYPIQVPREGCYGDMDGQPGVRNYGTMDPDDLYDVYCYVEEMDGKVLHDFVPQQFSFDEAQSYCRAAGAELATTAQLYLAWTRGLDHCSPGWLSDGSVRYPIITPRERCGGPQAGVKTLYRFSNQTGFPEPSSLHDVYCFKDNRNTHTDSPMDYMATEPEDIKQDVVILTEPDQELQLNQDAEQVELKAQRVKLEEEAVEYPVQMSLSTQSSKKEELVTQPAQTTKSSTMEHTSLWTPLDGSGDIYQESGLDVDAVIFISTSETLNSSFTTHPSPSSSTSGAPAESQTVQPDVTLSSGSRHFDKLDLDILSTAPQLWESSISKQEGSTSLEIEDTVTMENGEKQLHPTRPEDNFVSGVSLPTTESPEGMNTSHLPTDPTTARYRTSGYRVYLKTTTTEYEEGSAHEPGTVTAILEDVTPSIKEEVTTIPTLKEEIKVFPTLEENADVSFSLEEEVHVAPTLVLEEEANAAPTLEEASTLENGTNIAPAPEEETKVAPTLALEEEATIAPTIDDKASIAPTLEEEAKVAQTFGGEATVASTLEEKTSVALTPEEESSLAPTLEEEAKVAPTFGGEATASTLEEETSVALTPEEETSTAPTLEEKATMAPTNGEDSSLASTLEEEASVTSTPEEATVTLTLEEGATVNLTLEEETSISPTLEEETSIASTLEAEISVSPIIEEETSVGPTLEDEASIAPTVEEEASVAPTHEEKASVTLTLEEELSVAPTHEEEASVALTIEEELSVAPTHEDEASAGLTLEEEADISPTIEEDFTVFPLSSQTSKWALLTTTTGPQESLNDLEYSRKTSPITSTTASDPSSSTKPAAAATTKLTTTTTITTTTHWSRRTWSPTTSTPKVFHKTAEPQKVTPFIRPVDQGLVDVEFSLTQPPTLLIMPNERAAVGGTGKASDACLDDPCLNGGTCTDRDGQIKCLCLPTYGGDFCQTDSEQCELGWDKFHGFCYRHFGQRLSWEVAEQHCRMLGAHLVSIMSPEEQNYINSNYKEYQWTGLNDKTIEKDFRWSDGNPLLYENWYSGQPDSYFLSGEDCVVMVWHDDGRWSDVPCNYHLAYTCKKGTSSCGPPPKVRNASIFGKVRQRYETNALVRYHCSQGFQQRLNPLIRCLTGGSWERPQILCIPEGGSPTQHPDVTSPTNSNSAAIEDEFEATKETPQYWDIKF</sequence>
<dbReference type="InterPro" id="IPR016186">
    <property type="entry name" value="C-type_lectin-like/link_sf"/>
</dbReference>
<dbReference type="PANTHER" id="PTHR22804">
    <property type="entry name" value="AGGRECAN/VERSICAN PROTEOGLYCAN"/>
    <property type="match status" value="1"/>
</dbReference>
<dbReference type="SMART" id="SM00739">
    <property type="entry name" value="KOW"/>
    <property type="match status" value="1"/>
</dbReference>
<feature type="domain" description="Sushi" evidence="25">
    <location>
        <begin position="1544"/>
        <end position="1604"/>
    </location>
</feature>
<dbReference type="GO" id="GO:0002052">
    <property type="term" value="P:positive regulation of neuroblast proliferation"/>
    <property type="evidence" value="ECO:0007669"/>
    <property type="project" value="TreeGrafter"/>
</dbReference>
<evidence type="ECO:0000259" key="23">
    <source>
        <dbReference type="PROSITE" id="PS50041"/>
    </source>
</evidence>
<evidence type="ECO:0000256" key="4">
    <source>
        <dbReference type="ARBA" id="ARBA00022525"/>
    </source>
</evidence>
<dbReference type="PROSITE" id="PS50963">
    <property type="entry name" value="LINK_2"/>
    <property type="match status" value="2"/>
</dbReference>
<comment type="similarity">
    <text evidence="3 20">Belongs to the universal ribosomal protein uL24 family.</text>
</comment>
<feature type="region of interest" description="Disordered" evidence="21">
    <location>
        <begin position="830"/>
        <end position="850"/>
    </location>
</feature>
<feature type="domain" description="EGF-like" evidence="22">
    <location>
        <begin position="1377"/>
        <end position="1413"/>
    </location>
</feature>
<dbReference type="CDD" id="cd00033">
    <property type="entry name" value="CCP"/>
    <property type="match status" value="1"/>
</dbReference>
<keyword evidence="14" id="KW-0393">Immunoglobulin domain</keyword>
<dbReference type="InterPro" id="IPR057264">
    <property type="entry name" value="Ribosomal_uL24_C"/>
</dbReference>
<dbReference type="Gene3D" id="2.60.40.10">
    <property type="entry name" value="Immunoglobulins"/>
    <property type="match status" value="1"/>
</dbReference>
<evidence type="ECO:0000259" key="22">
    <source>
        <dbReference type="PROSITE" id="PS50026"/>
    </source>
</evidence>
<feature type="compositionally biased region" description="Low complexity" evidence="21">
    <location>
        <begin position="1276"/>
        <end position="1299"/>
    </location>
</feature>
<comment type="caution">
    <text evidence="17">Lacks conserved residue(s) required for the propagation of feature annotation.</text>
</comment>
<evidence type="ECO:0000256" key="7">
    <source>
        <dbReference type="ARBA" id="ARBA00022946"/>
    </source>
</evidence>
<keyword evidence="13 20" id="KW-0687">Ribonucleoprotein</keyword>
<dbReference type="InterPro" id="IPR016187">
    <property type="entry name" value="CTDL_fold"/>
</dbReference>
<keyword evidence="17" id="KW-0245">EGF-like domain</keyword>
<feature type="region of interest" description="Disordered" evidence="21">
    <location>
        <begin position="674"/>
        <end position="704"/>
    </location>
</feature>
<dbReference type="InterPro" id="IPR014722">
    <property type="entry name" value="Rib_uL2_dom2"/>
</dbReference>
<dbReference type="PROSITE" id="PS50923">
    <property type="entry name" value="SUSHI"/>
    <property type="match status" value="1"/>
</dbReference>
<keyword evidence="6" id="KW-0677">Repeat</keyword>
<feature type="compositionally biased region" description="Polar residues" evidence="21">
    <location>
        <begin position="754"/>
        <end position="767"/>
    </location>
</feature>
<dbReference type="InterPro" id="IPR003599">
    <property type="entry name" value="Ig_sub"/>
</dbReference>
<evidence type="ECO:0000259" key="25">
    <source>
        <dbReference type="PROSITE" id="PS50923"/>
    </source>
</evidence>
<evidence type="ECO:0000256" key="3">
    <source>
        <dbReference type="ARBA" id="ARBA00010618"/>
    </source>
</evidence>
<dbReference type="PROSITE" id="PS50835">
    <property type="entry name" value="IG_LIKE"/>
    <property type="match status" value="1"/>
</dbReference>
<dbReference type="InterPro" id="IPR001304">
    <property type="entry name" value="C-type_lectin-like"/>
</dbReference>
<feature type="disulfide bond" evidence="18">
    <location>
        <begin position="1546"/>
        <end position="1589"/>
    </location>
</feature>
<evidence type="ECO:0000256" key="10">
    <source>
        <dbReference type="ARBA" id="ARBA00023128"/>
    </source>
</evidence>
<dbReference type="PROSITE" id="PS01108">
    <property type="entry name" value="RIBOSOMAL_L24"/>
    <property type="match status" value="1"/>
</dbReference>
<evidence type="ECO:0000256" key="17">
    <source>
        <dbReference type="PROSITE-ProRule" id="PRU00076"/>
    </source>
</evidence>
<dbReference type="InterPro" id="IPR000436">
    <property type="entry name" value="Sushi_SCR_CCP_dom"/>
</dbReference>
<dbReference type="InterPro" id="IPR050691">
    <property type="entry name" value="Hyaluronan_bind_Proteoglycan"/>
</dbReference>
<feature type="region of interest" description="Disordered" evidence="21">
    <location>
        <begin position="1273"/>
        <end position="1299"/>
    </location>
</feature>
<dbReference type="PRINTS" id="PR01265">
    <property type="entry name" value="LINKMODULE"/>
</dbReference>
<keyword evidence="28" id="KW-1185">Reference proteome</keyword>
<dbReference type="HAMAP" id="MF_01326_B">
    <property type="entry name" value="Ribosomal_uL24_B"/>
    <property type="match status" value="1"/>
</dbReference>
<dbReference type="CDD" id="cd00054">
    <property type="entry name" value="EGF_CA"/>
    <property type="match status" value="1"/>
</dbReference>
<feature type="domain" description="Ig-like" evidence="24">
    <location>
        <begin position="280"/>
        <end position="411"/>
    </location>
</feature>
<dbReference type="InterPro" id="IPR036179">
    <property type="entry name" value="Ig-like_dom_sf"/>
</dbReference>
<feature type="disulfide bond" evidence="17">
    <location>
        <begin position="1403"/>
        <end position="1412"/>
    </location>
</feature>
<evidence type="ECO:0000313" key="27">
    <source>
        <dbReference type="EMBL" id="KAE8281918.1"/>
    </source>
</evidence>
<dbReference type="CDD" id="cd03520">
    <property type="entry name" value="Link_domain_CSPGs_modules_2_4"/>
    <property type="match status" value="1"/>
</dbReference>
<keyword evidence="11 17" id="KW-1015">Disulfide bond</keyword>
<dbReference type="PROSITE" id="PS50041">
    <property type="entry name" value="C_TYPE_LECTIN_2"/>
    <property type="match status" value="1"/>
</dbReference>
<evidence type="ECO:0000256" key="1">
    <source>
        <dbReference type="ARBA" id="ARBA00004173"/>
    </source>
</evidence>
<dbReference type="Gene3D" id="3.10.100.10">
    <property type="entry name" value="Mannose-Binding Protein A, subunit A"/>
    <property type="match status" value="3"/>
</dbReference>
<comment type="subcellular location">
    <subcellularLocation>
        <location evidence="1">Mitochondrion</location>
    </subcellularLocation>
    <subcellularLocation>
        <location evidence="2">Secreted</location>
    </subcellularLocation>
</comment>
<dbReference type="Pfam" id="PF00084">
    <property type="entry name" value="Sushi"/>
    <property type="match status" value="1"/>
</dbReference>